<dbReference type="EMBL" id="JAACJL010000016">
    <property type="protein sequence ID" value="KAF4619547.1"/>
    <property type="molecule type" value="Genomic_DNA"/>
</dbReference>
<feature type="region of interest" description="Disordered" evidence="2">
    <location>
        <begin position="626"/>
        <end position="651"/>
    </location>
</feature>
<name>A0A8H4QXY2_9AGAR</name>
<keyword evidence="3" id="KW-0812">Transmembrane</keyword>
<feature type="region of interest" description="Disordered" evidence="2">
    <location>
        <begin position="182"/>
        <end position="237"/>
    </location>
</feature>
<feature type="region of interest" description="Disordered" evidence="2">
    <location>
        <begin position="877"/>
        <end position="937"/>
    </location>
</feature>
<feature type="compositionally biased region" description="Low complexity" evidence="2">
    <location>
        <begin position="210"/>
        <end position="221"/>
    </location>
</feature>
<feature type="transmembrane region" description="Helical" evidence="3">
    <location>
        <begin position="948"/>
        <end position="966"/>
    </location>
</feature>
<evidence type="ECO:0000256" key="1">
    <source>
        <dbReference type="SAM" id="Coils"/>
    </source>
</evidence>
<evidence type="ECO:0000256" key="2">
    <source>
        <dbReference type="SAM" id="MobiDB-lite"/>
    </source>
</evidence>
<dbReference type="AlphaFoldDB" id="A0A8H4QXY2"/>
<sequence length="989" mass="108645">MLASSDSPRPLPPAKARRASAMLRKQQQQRVETENETTPPPAYGSITLPSAATARRAVQPTILGSPLTNTFHMVGWDVLHAEQHADHHRHEDLEANSNQLPSPPPEGEDGEWMNERSREELKDLLVKADGIIRERENGWFCISSYKGILNNLDYFIELGITSAVARGLYQNNVTLQSKHQALLSRLPPRSRSPIPSSTSSPDGMNRVDSESSNFSSSTSESALGLVRSPKPSFYRGHTRKTTVATADISLLADQNAELLDKLEKLESEATSADHAGRRELKRLEKEITYLREALEKTQMKSEELEEKVQEAVVGDVWRRKKEREAKFRAMRNMGREREEEDTGVRDFAPGGSTFGGPTDAYSLFPTSGGSDPQRKGLGLSTTNAEPVQSSVVPAEHSLIAQLLQKVQELEQTNTRILQQQSETANQLSAVQRDTAQIAKVYETFADSDSSGDFGEDVDEDDFDAEFSALNRSVSKRQSRAFSSQTVKSKGVNRSSDIDFEEFAGDLDDNYRGLNRSISKRRRTTSLQTVKSKPLHRQANEQETQRGTCIVHPEFPHIAGKSRKTVMGLFDEQSSQETVRPPDTRSEDVVQSLSRSLSSWNDSHGRSSWSSIQGGLVSPPRSLSPLHFFSPSSENPDLSPLGSRPTLQSELSRLGDGDWSMELNSDTKSNRPHHHLRTSSLYDLSQISVPPSPSPLSRVGSKLPGELDFDARTTVSLNEPAQYQSHTPLLMSANTLRLSVEPPTPDKAGGMFKEGRSTAVNTSYEDPLNTRSPRIKMMSDTLRSRSSRWTERRNLAQPTATTSTARPGPRGWDAYNHPDGHEEDVEEAEEQKTPSGGGAGALAPPQLMEIPVRFSNALDNLMEDFQGFSVLDEFTGSSLGSGEELEKGNENAPAISTPPSPSAGAEDQDVSMVGSYSASDLHDHEEPAAPAPPTAAAKTKNSDGILLQVWLWLQFAILMLVFVYAMAKRGPSAALAGGDASRSGAVVRRR</sequence>
<evidence type="ECO:0000313" key="4">
    <source>
        <dbReference type="EMBL" id="KAF4619547.1"/>
    </source>
</evidence>
<feature type="compositionally biased region" description="Low complexity" evidence="2">
    <location>
        <begin position="182"/>
        <end position="201"/>
    </location>
</feature>
<feature type="region of interest" description="Disordered" evidence="2">
    <location>
        <begin position="521"/>
        <end position="545"/>
    </location>
</feature>
<keyword evidence="3" id="KW-1133">Transmembrane helix</keyword>
<reference evidence="4 5" key="1">
    <citation type="submission" date="2019-12" db="EMBL/GenBank/DDBJ databases">
        <authorList>
            <person name="Floudas D."/>
            <person name="Bentzer J."/>
            <person name="Ahren D."/>
            <person name="Johansson T."/>
            <person name="Persson P."/>
            <person name="Tunlid A."/>
        </authorList>
    </citation>
    <scope>NUCLEOTIDE SEQUENCE [LARGE SCALE GENOMIC DNA]</scope>
    <source>
        <strain evidence="4 5">CBS 102.39</strain>
    </source>
</reference>
<dbReference type="Proteomes" id="UP000521872">
    <property type="component" value="Unassembled WGS sequence"/>
</dbReference>
<evidence type="ECO:0000313" key="5">
    <source>
        <dbReference type="Proteomes" id="UP000521872"/>
    </source>
</evidence>
<feature type="compositionally biased region" description="Polar residues" evidence="2">
    <location>
        <begin position="795"/>
        <end position="804"/>
    </location>
</feature>
<accession>A0A8H4QXY2</accession>
<protein>
    <submittedName>
        <fullName evidence="4">Uncharacterized protein</fullName>
    </submittedName>
</protein>
<gene>
    <name evidence="4" type="ORF">D9613_004893</name>
</gene>
<feature type="region of interest" description="Disordered" evidence="2">
    <location>
        <begin position="1"/>
        <end position="45"/>
    </location>
</feature>
<feature type="region of interest" description="Disordered" evidence="2">
    <location>
        <begin position="777"/>
        <end position="843"/>
    </location>
</feature>
<proteinExistence type="predicted"/>
<keyword evidence="5" id="KW-1185">Reference proteome</keyword>
<organism evidence="4 5">
    <name type="scientific">Agrocybe pediades</name>
    <dbReference type="NCBI Taxonomy" id="84607"/>
    <lineage>
        <taxon>Eukaryota</taxon>
        <taxon>Fungi</taxon>
        <taxon>Dikarya</taxon>
        <taxon>Basidiomycota</taxon>
        <taxon>Agaricomycotina</taxon>
        <taxon>Agaricomycetes</taxon>
        <taxon>Agaricomycetidae</taxon>
        <taxon>Agaricales</taxon>
        <taxon>Agaricineae</taxon>
        <taxon>Strophariaceae</taxon>
        <taxon>Agrocybe</taxon>
    </lineage>
</organism>
<comment type="caution">
    <text evidence="4">The sequence shown here is derived from an EMBL/GenBank/DDBJ whole genome shotgun (WGS) entry which is preliminary data.</text>
</comment>
<feature type="coiled-coil region" evidence="1">
    <location>
        <begin position="248"/>
        <end position="314"/>
    </location>
</feature>
<feature type="region of interest" description="Disordered" evidence="2">
    <location>
        <begin position="571"/>
        <end position="590"/>
    </location>
</feature>
<keyword evidence="3" id="KW-0472">Membrane</keyword>
<keyword evidence="1" id="KW-0175">Coiled coil</keyword>
<feature type="region of interest" description="Disordered" evidence="2">
    <location>
        <begin position="333"/>
        <end position="355"/>
    </location>
</feature>
<feature type="region of interest" description="Disordered" evidence="2">
    <location>
        <begin position="85"/>
        <end position="113"/>
    </location>
</feature>
<evidence type="ECO:0000256" key="3">
    <source>
        <dbReference type="SAM" id="Phobius"/>
    </source>
</evidence>